<accession>A0A2D0IRF2</accession>
<dbReference type="EMBL" id="NIBT01000009">
    <property type="protein sequence ID" value="PHM24403.1"/>
    <property type="molecule type" value="Genomic_DNA"/>
</dbReference>
<dbReference type="RefSeq" id="WP_244589803.1">
    <property type="nucleotide sequence ID" value="NZ_NIBT01000007.1"/>
</dbReference>
<evidence type="ECO:0000313" key="3">
    <source>
        <dbReference type="Proteomes" id="UP000225605"/>
    </source>
</evidence>
<dbReference type="AlphaFoldDB" id="A0A2D0IRF2"/>
<gene>
    <name evidence="2" type="ORF">Xehl_01718</name>
    <name evidence="1" type="ORF">Xehl_02083</name>
</gene>
<sequence length="51" mass="5969">MDKVFLFIAVGPGYVDTPYMQTLPTDVREWMANSHPMKRVNTINDDRDRLL</sequence>
<dbReference type="Proteomes" id="UP000225605">
    <property type="component" value="Unassembled WGS sequence"/>
</dbReference>
<comment type="caution">
    <text evidence="1">The sequence shown here is derived from an EMBL/GenBank/DDBJ whole genome shotgun (WGS) entry which is preliminary data.</text>
</comment>
<evidence type="ECO:0000313" key="1">
    <source>
        <dbReference type="EMBL" id="PHM24403.1"/>
    </source>
</evidence>
<name>A0A2D0IRF2_9GAMM</name>
<reference evidence="1 3" key="1">
    <citation type="journal article" date="2017" name="Nat. Microbiol.">
        <title>Natural product diversity associated with the nematode symbionts Photorhabdus and Xenorhabdus.</title>
        <authorList>
            <person name="Tobias N.J."/>
            <person name="Wolff H."/>
            <person name="Djahanschiri B."/>
            <person name="Grundmann F."/>
            <person name="Kronenwerth M."/>
            <person name="Shi Y.M."/>
            <person name="Simonyi S."/>
            <person name="Grun P."/>
            <person name="Shapiro-Ilan D."/>
            <person name="Pidot S.J."/>
            <person name="Stinear T.P."/>
            <person name="Ebersberger I."/>
            <person name="Bode H.B."/>
        </authorList>
    </citation>
    <scope>NUCLEOTIDE SEQUENCE [LARGE SCALE GENOMIC DNA]</scope>
    <source>
        <strain evidence="1 3">DSM 16337</strain>
    </source>
</reference>
<organism evidence="1 3">
    <name type="scientific">Xenorhabdus ehlersii</name>
    <dbReference type="NCBI Taxonomy" id="290111"/>
    <lineage>
        <taxon>Bacteria</taxon>
        <taxon>Pseudomonadati</taxon>
        <taxon>Pseudomonadota</taxon>
        <taxon>Gammaproteobacteria</taxon>
        <taxon>Enterobacterales</taxon>
        <taxon>Morganellaceae</taxon>
        <taxon>Xenorhabdus</taxon>
    </lineage>
</organism>
<dbReference type="EMBL" id="NIBT01000007">
    <property type="protein sequence ID" value="PHM24933.1"/>
    <property type="molecule type" value="Genomic_DNA"/>
</dbReference>
<proteinExistence type="predicted"/>
<protein>
    <submittedName>
        <fullName evidence="1">Short-chain dehydrogenase</fullName>
    </submittedName>
</protein>
<evidence type="ECO:0000313" key="2">
    <source>
        <dbReference type="EMBL" id="PHM24933.1"/>
    </source>
</evidence>